<dbReference type="PANTHER" id="PTHR22255:SF4">
    <property type="entry name" value="CATION-INDEPENDENT MANNOSE-6-PHOSPHATE RECEPTOR"/>
    <property type="match status" value="1"/>
</dbReference>
<dbReference type="Proteomes" id="UP000095287">
    <property type="component" value="Unplaced"/>
</dbReference>
<feature type="domain" description="DUF7043" evidence="2">
    <location>
        <begin position="344"/>
        <end position="399"/>
    </location>
</feature>
<reference evidence="5" key="1">
    <citation type="submission" date="2016-11" db="UniProtKB">
        <authorList>
            <consortium name="WormBaseParasite"/>
        </authorList>
    </citation>
    <scope>IDENTIFICATION</scope>
</reference>
<evidence type="ECO:0000313" key="4">
    <source>
        <dbReference type="Proteomes" id="UP000095287"/>
    </source>
</evidence>
<feature type="domain" description="DUF7042" evidence="1">
    <location>
        <begin position="219"/>
        <end position="330"/>
    </location>
</feature>
<evidence type="ECO:0000259" key="2">
    <source>
        <dbReference type="Pfam" id="PF23070"/>
    </source>
</evidence>
<organism evidence="4 5">
    <name type="scientific">Steinernema glaseri</name>
    <dbReference type="NCBI Taxonomy" id="37863"/>
    <lineage>
        <taxon>Eukaryota</taxon>
        <taxon>Metazoa</taxon>
        <taxon>Ecdysozoa</taxon>
        <taxon>Nematoda</taxon>
        <taxon>Chromadorea</taxon>
        <taxon>Rhabditida</taxon>
        <taxon>Tylenchina</taxon>
        <taxon>Panagrolaimomorpha</taxon>
        <taxon>Strongyloidoidea</taxon>
        <taxon>Steinernematidae</taxon>
        <taxon>Steinernema</taxon>
    </lineage>
</organism>
<proteinExistence type="predicted"/>
<dbReference type="Pfam" id="PF23070">
    <property type="entry name" value="DUF7043"/>
    <property type="match status" value="1"/>
</dbReference>
<dbReference type="WBParaSite" id="L893_g21571.t1">
    <property type="protein sequence ID" value="L893_g21571.t1"/>
    <property type="gene ID" value="L893_g21571"/>
</dbReference>
<accession>A0A1I7Z174</accession>
<dbReference type="PANTHER" id="PTHR22255">
    <property type="entry name" value="LP06548P"/>
    <property type="match status" value="1"/>
</dbReference>
<evidence type="ECO:0000259" key="3">
    <source>
        <dbReference type="Pfam" id="PF23071"/>
    </source>
</evidence>
<keyword evidence="4" id="KW-1185">Reference proteome</keyword>
<name>A0A1I7Z174_9BILA</name>
<dbReference type="Pfam" id="PF23069">
    <property type="entry name" value="DUF7042"/>
    <property type="match status" value="1"/>
</dbReference>
<dbReference type="InterPro" id="IPR055471">
    <property type="entry name" value="DUF7043"/>
</dbReference>
<dbReference type="InterPro" id="IPR055470">
    <property type="entry name" value="DUF7042"/>
</dbReference>
<dbReference type="Pfam" id="PF23071">
    <property type="entry name" value="DUF7044"/>
    <property type="match status" value="1"/>
</dbReference>
<evidence type="ECO:0000313" key="5">
    <source>
        <dbReference type="WBParaSite" id="L893_g21571.t1"/>
    </source>
</evidence>
<sequence>MAEGSGFWVSIFATVSQQLTILVRGGPSVSPQGSRCGVLPRLLSPVALKCLSLAPFESTAPVALQWPIGMRAELSVLLLLFAFSSACRLDEAMVGVFRRLADSETARFLHENVTIGATSSSRWGDCVQRVDRHSVIFGARYRNPVDVDLKARFFRRMGNSVCYRCVTLVLRTPNVLQAAHQNESVCYDSAREAQKSCFSSERISATEGALLFRVETQNDFCGLDGLFDVAFTSKISKHRCEQDSGTTMSNCANPNTWNFAFQNCSFPDFEEELRCLGSWTDEKDGKRFVAFFNTETEDYKCAILKERNGSKEVELSFSGDCRRIDETNMGEFYRFRARSDTRSFTPCRFPESVQGEYDSLSISAEQLEYIQLTADAAPISSYCVAVENQRVLVHSETKCL</sequence>
<protein>
    <submittedName>
        <fullName evidence="5">Uncharacterized protein</fullName>
    </submittedName>
</protein>
<evidence type="ECO:0000259" key="1">
    <source>
        <dbReference type="Pfam" id="PF23069"/>
    </source>
</evidence>
<feature type="domain" description="DUF7044" evidence="3">
    <location>
        <begin position="86"/>
        <end position="200"/>
    </location>
</feature>
<dbReference type="InterPro" id="IPR055472">
    <property type="entry name" value="DUF7044"/>
</dbReference>
<dbReference type="AlphaFoldDB" id="A0A1I7Z174"/>